<reference evidence="3" key="2">
    <citation type="submission" date="2019-01" db="EMBL/GenBank/DDBJ databases">
        <title>Genome sequence of Desulfonema ishimotonii strain Tokyo 01.</title>
        <authorList>
            <person name="Fukui M."/>
        </authorList>
    </citation>
    <scope>NUCLEOTIDE SEQUENCE [LARGE SCALE GENOMIC DNA]</scope>
    <source>
        <strain evidence="3">Tokyo 01</strain>
    </source>
</reference>
<name>A0A401G0R7_9BACT</name>
<dbReference type="AlphaFoldDB" id="A0A401G0R7"/>
<evidence type="ECO:0000313" key="3">
    <source>
        <dbReference type="Proteomes" id="UP000288096"/>
    </source>
</evidence>
<dbReference type="InterPro" id="IPR015797">
    <property type="entry name" value="NUDIX_hydrolase-like_dom_sf"/>
</dbReference>
<dbReference type="RefSeq" id="WP_124329947.1">
    <property type="nucleotide sequence ID" value="NZ_BEXT01000001.1"/>
</dbReference>
<organism evidence="2 3">
    <name type="scientific">Desulfonema ishimotonii</name>
    <dbReference type="NCBI Taxonomy" id="45657"/>
    <lineage>
        <taxon>Bacteria</taxon>
        <taxon>Pseudomonadati</taxon>
        <taxon>Thermodesulfobacteriota</taxon>
        <taxon>Desulfobacteria</taxon>
        <taxon>Desulfobacterales</taxon>
        <taxon>Desulfococcaceae</taxon>
        <taxon>Desulfonema</taxon>
    </lineage>
</organism>
<dbReference type="Gene3D" id="3.90.79.10">
    <property type="entry name" value="Nucleoside Triphosphate Pyrophosphohydrolase"/>
    <property type="match status" value="1"/>
</dbReference>
<dbReference type="SUPFAM" id="SSF55811">
    <property type="entry name" value="Nudix"/>
    <property type="match status" value="1"/>
</dbReference>
<dbReference type="OrthoDB" id="9761969at2"/>
<dbReference type="SUPFAM" id="SSF46785">
    <property type="entry name" value="Winged helix' DNA-binding domain"/>
    <property type="match status" value="1"/>
</dbReference>
<reference evidence="3" key="1">
    <citation type="submission" date="2017-11" db="EMBL/GenBank/DDBJ databases">
        <authorList>
            <person name="Watanabe M."/>
            <person name="Kojima H."/>
        </authorList>
    </citation>
    <scope>NUCLEOTIDE SEQUENCE [LARGE SCALE GENOMIC DNA]</scope>
    <source>
        <strain evidence="3">Tokyo 01</strain>
    </source>
</reference>
<keyword evidence="2" id="KW-0378">Hydrolase</keyword>
<comment type="caution">
    <text evidence="2">The sequence shown here is derived from an EMBL/GenBank/DDBJ whole genome shotgun (WGS) entry which is preliminary data.</text>
</comment>
<dbReference type="Pfam" id="PF21906">
    <property type="entry name" value="WHD_NrtR"/>
    <property type="match status" value="1"/>
</dbReference>
<dbReference type="InterPro" id="IPR036388">
    <property type="entry name" value="WH-like_DNA-bd_sf"/>
</dbReference>
<dbReference type="CDD" id="cd18873">
    <property type="entry name" value="NUDIX_NadM_like"/>
    <property type="match status" value="1"/>
</dbReference>
<feature type="domain" description="NrtR DNA-binding winged helix" evidence="1">
    <location>
        <begin position="158"/>
        <end position="219"/>
    </location>
</feature>
<dbReference type="Gene3D" id="1.10.10.10">
    <property type="entry name" value="Winged helix-like DNA-binding domain superfamily/Winged helix DNA-binding domain"/>
    <property type="match status" value="1"/>
</dbReference>
<protein>
    <submittedName>
        <fullName evidence="2">NUDIX hydrolase</fullName>
    </submittedName>
</protein>
<gene>
    <name evidence="2" type="ORF">DENIS_3774</name>
</gene>
<dbReference type="InterPro" id="IPR036390">
    <property type="entry name" value="WH_DNA-bd_sf"/>
</dbReference>
<dbReference type="Proteomes" id="UP000288096">
    <property type="component" value="Unassembled WGS sequence"/>
</dbReference>
<proteinExistence type="predicted"/>
<keyword evidence="3" id="KW-1185">Reference proteome</keyword>
<evidence type="ECO:0000259" key="1">
    <source>
        <dbReference type="Pfam" id="PF21906"/>
    </source>
</evidence>
<dbReference type="PANTHER" id="PTHR43736:SF4">
    <property type="entry name" value="SLR1690 PROTEIN"/>
    <property type="match status" value="1"/>
</dbReference>
<dbReference type="PANTHER" id="PTHR43736">
    <property type="entry name" value="ADP-RIBOSE PYROPHOSPHATASE"/>
    <property type="match status" value="1"/>
</dbReference>
<dbReference type="InterPro" id="IPR054105">
    <property type="entry name" value="WHD_NrtR"/>
</dbReference>
<sequence>MERFELERPILAVDVVMFGMDRGKLAVLLHEREKEPFRGAPALPGVAVRVDETLASATRRALTEKTNLMSDLMSGTGNGVHIEQLAAFDALYRDPRGRTVSMAFMGIIRLTPETAKSLMWRAVDDIPEGSLPFDHNLILDTAVSRLRGKLRYTNIAREFLPETFQIGELQAVYEAILGTPLNRSNFRNKLLKIGLIGQVSVLSDAVGQKGGRPPHLYRFTKKTVEAVEKDFL</sequence>
<accession>A0A401G0R7</accession>
<dbReference type="EMBL" id="BEXT01000001">
    <property type="protein sequence ID" value="GBC62797.1"/>
    <property type="molecule type" value="Genomic_DNA"/>
</dbReference>
<evidence type="ECO:0000313" key="2">
    <source>
        <dbReference type="EMBL" id="GBC62797.1"/>
    </source>
</evidence>
<dbReference type="GO" id="GO:0016787">
    <property type="term" value="F:hydrolase activity"/>
    <property type="evidence" value="ECO:0007669"/>
    <property type="project" value="UniProtKB-KW"/>
</dbReference>